<dbReference type="RefSeq" id="XP_016217853.1">
    <property type="nucleotide sequence ID" value="XM_016354841.1"/>
</dbReference>
<dbReference type="AlphaFoldDB" id="A0A0D2B9T9"/>
<dbReference type="PROSITE" id="PS51819">
    <property type="entry name" value="VOC"/>
    <property type="match status" value="1"/>
</dbReference>
<dbReference type="SUPFAM" id="SSF54593">
    <property type="entry name" value="Glyoxalase/Bleomycin resistance protein/Dihydroxybiphenyl dioxygenase"/>
    <property type="match status" value="1"/>
</dbReference>
<name>A0A0D2B9T9_9PEZI</name>
<gene>
    <name evidence="2" type="ORF">PV09_01883</name>
</gene>
<dbReference type="OrthoDB" id="4129692at2759"/>
<dbReference type="InParanoid" id="A0A0D2B9T9"/>
<dbReference type="GeneID" id="27309856"/>
<evidence type="ECO:0000313" key="3">
    <source>
        <dbReference type="Proteomes" id="UP000053259"/>
    </source>
</evidence>
<dbReference type="Gene3D" id="3.10.180.10">
    <property type="entry name" value="2,3-Dihydroxybiphenyl 1,2-Dioxygenase, domain 1"/>
    <property type="match status" value="1"/>
</dbReference>
<organism evidence="2 3">
    <name type="scientific">Verruconis gallopava</name>
    <dbReference type="NCBI Taxonomy" id="253628"/>
    <lineage>
        <taxon>Eukaryota</taxon>
        <taxon>Fungi</taxon>
        <taxon>Dikarya</taxon>
        <taxon>Ascomycota</taxon>
        <taxon>Pezizomycotina</taxon>
        <taxon>Dothideomycetes</taxon>
        <taxon>Pleosporomycetidae</taxon>
        <taxon>Venturiales</taxon>
        <taxon>Sympoventuriaceae</taxon>
        <taxon>Verruconis</taxon>
    </lineage>
</organism>
<evidence type="ECO:0000313" key="2">
    <source>
        <dbReference type="EMBL" id="KIW07984.1"/>
    </source>
</evidence>
<dbReference type="Proteomes" id="UP000053259">
    <property type="component" value="Unassembled WGS sequence"/>
</dbReference>
<dbReference type="InterPro" id="IPR037523">
    <property type="entry name" value="VOC_core"/>
</dbReference>
<sequence length="131" mass="14893">MSAAIRIELFPANLAIFIDFYTRIFGFKLLKQTGNYAYVNRGGIYIGAIETPNSDSLATKASYRQPFKGVEIVFEVQDLVAERDRIVGLGYQLEKDIEKQEWGLEDFRIVDPDGYYIRVTTLPKSEEVADA</sequence>
<dbReference type="EMBL" id="KN847532">
    <property type="protein sequence ID" value="KIW07984.1"/>
    <property type="molecule type" value="Genomic_DNA"/>
</dbReference>
<dbReference type="InterPro" id="IPR004360">
    <property type="entry name" value="Glyas_Fos-R_dOase_dom"/>
</dbReference>
<feature type="domain" description="VOC" evidence="1">
    <location>
        <begin position="3"/>
        <end position="122"/>
    </location>
</feature>
<dbReference type="Pfam" id="PF00903">
    <property type="entry name" value="Glyoxalase"/>
    <property type="match status" value="1"/>
</dbReference>
<reference evidence="2 3" key="1">
    <citation type="submission" date="2015-01" db="EMBL/GenBank/DDBJ databases">
        <title>The Genome Sequence of Ochroconis gallopava CBS43764.</title>
        <authorList>
            <consortium name="The Broad Institute Genomics Platform"/>
            <person name="Cuomo C."/>
            <person name="de Hoog S."/>
            <person name="Gorbushina A."/>
            <person name="Stielow B."/>
            <person name="Teixiera M."/>
            <person name="Abouelleil A."/>
            <person name="Chapman S.B."/>
            <person name="Priest M."/>
            <person name="Young S.K."/>
            <person name="Wortman J."/>
            <person name="Nusbaum C."/>
            <person name="Birren B."/>
        </authorList>
    </citation>
    <scope>NUCLEOTIDE SEQUENCE [LARGE SCALE GENOMIC DNA]</scope>
    <source>
        <strain evidence="2 3">CBS 43764</strain>
    </source>
</reference>
<protein>
    <recommendedName>
        <fullName evidence="1">VOC domain-containing protein</fullName>
    </recommendedName>
</protein>
<dbReference type="HOGENOM" id="CLU_046006_15_6_1"/>
<proteinExistence type="predicted"/>
<dbReference type="InterPro" id="IPR029068">
    <property type="entry name" value="Glyas_Bleomycin-R_OHBP_Dase"/>
</dbReference>
<accession>A0A0D2B9T9</accession>
<evidence type="ECO:0000259" key="1">
    <source>
        <dbReference type="PROSITE" id="PS51819"/>
    </source>
</evidence>
<keyword evidence="3" id="KW-1185">Reference proteome</keyword>
<dbReference type="VEuPathDB" id="FungiDB:PV09_01883"/>